<dbReference type="InterPro" id="IPR006522">
    <property type="entry name" value="Phage_virion_morphogenesis"/>
</dbReference>
<dbReference type="Pfam" id="PF05069">
    <property type="entry name" value="Phage_tail_S"/>
    <property type="match status" value="1"/>
</dbReference>
<reference evidence="2 3" key="1">
    <citation type="submission" date="2020-08" db="EMBL/GenBank/DDBJ databases">
        <title>Genomic Encyclopedia of Type Strains, Phase IV (KMG-V): Genome sequencing to study the core and pangenomes of soil and plant-associated prokaryotes.</title>
        <authorList>
            <person name="Whitman W."/>
        </authorList>
    </citation>
    <scope>NUCLEOTIDE SEQUENCE [LARGE SCALE GENOMIC DNA]</scope>
    <source>
        <strain evidence="2 3">34/80</strain>
    </source>
</reference>
<comment type="caution">
    <text evidence="2">The sequence shown here is derived from an EMBL/GenBank/DDBJ whole genome shotgun (WGS) entry which is preliminary data.</text>
</comment>
<feature type="region of interest" description="Disordered" evidence="1">
    <location>
        <begin position="46"/>
        <end position="66"/>
    </location>
</feature>
<dbReference type="NCBIfam" id="TIGR01635">
    <property type="entry name" value="tail_comp_S"/>
    <property type="match status" value="1"/>
</dbReference>
<dbReference type="EMBL" id="JACIFZ010000012">
    <property type="protein sequence ID" value="MBB4225519.1"/>
    <property type="molecule type" value="Genomic_DNA"/>
</dbReference>
<dbReference type="RefSeq" id="WP_184642263.1">
    <property type="nucleotide sequence ID" value="NZ_JACIFZ010000012.1"/>
</dbReference>
<organism evidence="2 3">
    <name type="scientific">Variovorax guangxiensis</name>
    <dbReference type="NCBI Taxonomy" id="1775474"/>
    <lineage>
        <taxon>Bacteria</taxon>
        <taxon>Pseudomonadati</taxon>
        <taxon>Pseudomonadota</taxon>
        <taxon>Betaproteobacteria</taxon>
        <taxon>Burkholderiales</taxon>
        <taxon>Comamonadaceae</taxon>
        <taxon>Variovorax</taxon>
    </lineage>
</organism>
<protein>
    <submittedName>
        <fullName evidence="2">Phage virion morphogenesis protein</fullName>
    </submittedName>
</protein>
<proteinExistence type="predicted"/>
<gene>
    <name evidence="2" type="ORF">GGD71_006330</name>
</gene>
<evidence type="ECO:0000313" key="2">
    <source>
        <dbReference type="EMBL" id="MBB4225519.1"/>
    </source>
</evidence>
<dbReference type="AlphaFoldDB" id="A0A840G1Q8"/>
<accession>A0A840G1Q8</accession>
<name>A0A840G1Q8_9BURK</name>
<evidence type="ECO:0000313" key="3">
    <source>
        <dbReference type="Proteomes" id="UP000524450"/>
    </source>
</evidence>
<evidence type="ECO:0000256" key="1">
    <source>
        <dbReference type="SAM" id="MobiDB-lite"/>
    </source>
</evidence>
<sequence length="156" mass="17481">MADALSRLANWAAPLVAGLSSARRRAAMVQVSTYLRRSQAERIGAQLNPDGTPYEPRKPRKQLRNKKGAIRRKMFEKLRTAKYLRKAATAESATITIGGRTARIARVHQRGLRDKVDWRKPNSPTVQYPKRELLGFTPADEDAVTDILLHHVTANG</sequence>
<dbReference type="Proteomes" id="UP000524450">
    <property type="component" value="Unassembled WGS sequence"/>
</dbReference>